<feature type="transmembrane region" description="Helical" evidence="6">
    <location>
        <begin position="45"/>
        <end position="67"/>
    </location>
</feature>
<dbReference type="Pfam" id="PF07690">
    <property type="entry name" value="MFS_1"/>
    <property type="match status" value="1"/>
</dbReference>
<dbReference type="SUPFAM" id="SSF103473">
    <property type="entry name" value="MFS general substrate transporter"/>
    <property type="match status" value="1"/>
</dbReference>
<evidence type="ECO:0000256" key="6">
    <source>
        <dbReference type="SAM" id="Phobius"/>
    </source>
</evidence>
<dbReference type="InterPro" id="IPR020846">
    <property type="entry name" value="MFS_dom"/>
</dbReference>
<accession>A0A327KIJ8</accession>
<keyword evidence="3 6" id="KW-0812">Transmembrane</keyword>
<dbReference type="FunFam" id="1.20.1250.20:FF:000018">
    <property type="entry name" value="MFS transporter permease"/>
    <property type="match status" value="1"/>
</dbReference>
<feature type="transmembrane region" description="Helical" evidence="6">
    <location>
        <begin position="74"/>
        <end position="94"/>
    </location>
</feature>
<dbReference type="GO" id="GO:0022857">
    <property type="term" value="F:transmembrane transporter activity"/>
    <property type="evidence" value="ECO:0007669"/>
    <property type="project" value="InterPro"/>
</dbReference>
<dbReference type="EMBL" id="NPEX01000347">
    <property type="protein sequence ID" value="RAI38629.1"/>
    <property type="molecule type" value="Genomic_DNA"/>
</dbReference>
<dbReference type="OrthoDB" id="9773957at2"/>
<keyword evidence="4 6" id="KW-1133">Transmembrane helix</keyword>
<feature type="transmembrane region" description="Helical" evidence="6">
    <location>
        <begin position="232"/>
        <end position="253"/>
    </location>
</feature>
<feature type="transmembrane region" description="Helical" evidence="6">
    <location>
        <begin position="296"/>
        <end position="317"/>
    </location>
</feature>
<comment type="subcellular location">
    <subcellularLocation>
        <location evidence="1">Membrane</location>
        <topology evidence="1">Multi-pass membrane protein</topology>
    </subcellularLocation>
</comment>
<evidence type="ECO:0000256" key="5">
    <source>
        <dbReference type="ARBA" id="ARBA00023136"/>
    </source>
</evidence>
<reference evidence="8 9" key="1">
    <citation type="submission" date="2017-07" db="EMBL/GenBank/DDBJ databases">
        <title>Draft Genome Sequences of Select Purple Nonsulfur Bacteria.</title>
        <authorList>
            <person name="Lasarre B."/>
            <person name="Mckinlay J.B."/>
        </authorList>
    </citation>
    <scope>NUCLEOTIDE SEQUENCE [LARGE SCALE GENOMIC DNA]</scope>
    <source>
        <strain evidence="8 9">DSM 5909</strain>
    </source>
</reference>
<feature type="transmembrane region" description="Helical" evidence="6">
    <location>
        <begin position="323"/>
        <end position="341"/>
    </location>
</feature>
<dbReference type="Proteomes" id="UP000249130">
    <property type="component" value="Unassembled WGS sequence"/>
</dbReference>
<evidence type="ECO:0000256" key="1">
    <source>
        <dbReference type="ARBA" id="ARBA00004141"/>
    </source>
</evidence>
<organism evidence="8 9">
    <name type="scientific">Rhodoplanes roseus</name>
    <dbReference type="NCBI Taxonomy" id="29409"/>
    <lineage>
        <taxon>Bacteria</taxon>
        <taxon>Pseudomonadati</taxon>
        <taxon>Pseudomonadota</taxon>
        <taxon>Alphaproteobacteria</taxon>
        <taxon>Hyphomicrobiales</taxon>
        <taxon>Nitrobacteraceae</taxon>
        <taxon>Rhodoplanes</taxon>
    </lineage>
</organism>
<sequence length="417" mass="44956">MTRVFWRVMPLLTLAYLVAIIDRANVGFAKLQMVKHLGMSEQAFGLAASLFFVGYLVFEIPSTLAVHKYGARRWLTRILVSWGVVTVAMAFAWSDTVFTVLRFLLGVAEAGAYPGIIFFTTLWFPQAYRVRVMGIVTLGSAFGNMFGSLLAGPMLDLDGTLGLAGWQWVFLVTGVPAVLMGFVIFFGLPDSHTKATFLSPDEKEWLSQNLDRESAAKHDHGGVWQVLWDPRVLFISLVYALILTSLYGVIYWIPTVVKGFGATGTQNGILSSLPWAVTAVALMIVPRRIRSHRDVLTGFTTLGAIGVAAFFASTVVSENWMRLVAMMIGTPCISLLLPCLWSLPSRFLTGARAAAGIGAISMLGNFGGFAAQNMMPWAAKLGGSAVAAMLVPTICLAAVGIGATVVRLTTKAEATAS</sequence>
<keyword evidence="2" id="KW-0813">Transport</keyword>
<proteinExistence type="predicted"/>
<evidence type="ECO:0000313" key="9">
    <source>
        <dbReference type="Proteomes" id="UP000249130"/>
    </source>
</evidence>
<evidence type="ECO:0000259" key="7">
    <source>
        <dbReference type="PROSITE" id="PS50850"/>
    </source>
</evidence>
<dbReference type="Gene3D" id="1.20.1250.20">
    <property type="entry name" value="MFS general substrate transporter like domains"/>
    <property type="match status" value="2"/>
</dbReference>
<gene>
    <name evidence="8" type="ORF">CH341_27495</name>
</gene>
<feature type="transmembrane region" description="Helical" evidence="6">
    <location>
        <begin position="383"/>
        <end position="406"/>
    </location>
</feature>
<feature type="domain" description="Major facilitator superfamily (MFS) profile" evidence="7">
    <location>
        <begin position="8"/>
        <end position="410"/>
    </location>
</feature>
<dbReference type="CDD" id="cd17319">
    <property type="entry name" value="MFS_ExuT_GudP_like"/>
    <property type="match status" value="1"/>
</dbReference>
<keyword evidence="9" id="KW-1185">Reference proteome</keyword>
<dbReference type="PANTHER" id="PTHR43791:SF36">
    <property type="entry name" value="TRANSPORTER, PUTATIVE (AFU_ORTHOLOGUE AFUA_6G08340)-RELATED"/>
    <property type="match status" value="1"/>
</dbReference>
<protein>
    <submittedName>
        <fullName evidence="8">MFS transporter</fullName>
    </submittedName>
</protein>
<feature type="transmembrane region" description="Helical" evidence="6">
    <location>
        <begin position="100"/>
        <end position="125"/>
    </location>
</feature>
<dbReference type="PROSITE" id="PS50850">
    <property type="entry name" value="MFS"/>
    <property type="match status" value="1"/>
</dbReference>
<evidence type="ECO:0000256" key="4">
    <source>
        <dbReference type="ARBA" id="ARBA00022989"/>
    </source>
</evidence>
<comment type="caution">
    <text evidence="8">The sequence shown here is derived from an EMBL/GenBank/DDBJ whole genome shotgun (WGS) entry which is preliminary data.</text>
</comment>
<evidence type="ECO:0000256" key="3">
    <source>
        <dbReference type="ARBA" id="ARBA00022692"/>
    </source>
</evidence>
<dbReference type="InterPro" id="IPR011701">
    <property type="entry name" value="MFS"/>
</dbReference>
<evidence type="ECO:0000256" key="2">
    <source>
        <dbReference type="ARBA" id="ARBA00022448"/>
    </source>
</evidence>
<feature type="transmembrane region" description="Helical" evidence="6">
    <location>
        <begin position="265"/>
        <end position="284"/>
    </location>
</feature>
<dbReference type="PANTHER" id="PTHR43791">
    <property type="entry name" value="PERMEASE-RELATED"/>
    <property type="match status" value="1"/>
</dbReference>
<dbReference type="GO" id="GO:0016020">
    <property type="term" value="C:membrane"/>
    <property type="evidence" value="ECO:0007669"/>
    <property type="project" value="UniProtKB-SubCell"/>
</dbReference>
<evidence type="ECO:0000313" key="8">
    <source>
        <dbReference type="EMBL" id="RAI38629.1"/>
    </source>
</evidence>
<feature type="transmembrane region" description="Helical" evidence="6">
    <location>
        <begin position="132"/>
        <end position="154"/>
    </location>
</feature>
<feature type="transmembrane region" description="Helical" evidence="6">
    <location>
        <begin position="353"/>
        <end position="371"/>
    </location>
</feature>
<dbReference type="InterPro" id="IPR036259">
    <property type="entry name" value="MFS_trans_sf"/>
</dbReference>
<feature type="transmembrane region" description="Helical" evidence="6">
    <location>
        <begin position="166"/>
        <end position="188"/>
    </location>
</feature>
<name>A0A327KIJ8_9BRAD</name>
<keyword evidence="5 6" id="KW-0472">Membrane</keyword>
<dbReference type="AlphaFoldDB" id="A0A327KIJ8"/>